<dbReference type="AlphaFoldDB" id="A0A0E9RDP5"/>
<accession>A0A0E9RDP5</accession>
<name>A0A0E9RDP5_ANGAN</name>
<protein>
    <submittedName>
        <fullName evidence="1">Uncharacterized protein</fullName>
    </submittedName>
</protein>
<reference evidence="1" key="1">
    <citation type="submission" date="2014-11" db="EMBL/GenBank/DDBJ databases">
        <authorList>
            <person name="Amaro Gonzalez C."/>
        </authorList>
    </citation>
    <scope>NUCLEOTIDE SEQUENCE</scope>
</reference>
<dbReference type="EMBL" id="GBXM01081336">
    <property type="protein sequence ID" value="JAH27241.1"/>
    <property type="molecule type" value="Transcribed_RNA"/>
</dbReference>
<proteinExistence type="predicted"/>
<organism evidence="1">
    <name type="scientific">Anguilla anguilla</name>
    <name type="common">European freshwater eel</name>
    <name type="synonym">Muraena anguilla</name>
    <dbReference type="NCBI Taxonomy" id="7936"/>
    <lineage>
        <taxon>Eukaryota</taxon>
        <taxon>Metazoa</taxon>
        <taxon>Chordata</taxon>
        <taxon>Craniata</taxon>
        <taxon>Vertebrata</taxon>
        <taxon>Euteleostomi</taxon>
        <taxon>Actinopterygii</taxon>
        <taxon>Neopterygii</taxon>
        <taxon>Teleostei</taxon>
        <taxon>Anguilliformes</taxon>
        <taxon>Anguillidae</taxon>
        <taxon>Anguilla</taxon>
    </lineage>
</organism>
<evidence type="ECO:0000313" key="1">
    <source>
        <dbReference type="EMBL" id="JAH27241.1"/>
    </source>
</evidence>
<sequence length="36" mass="4215">MSPFRFVSAVTFTEAYIREDSQLCKETALTRAFHFN</sequence>
<reference evidence="1" key="2">
    <citation type="journal article" date="2015" name="Fish Shellfish Immunol.">
        <title>Early steps in the European eel (Anguilla anguilla)-Vibrio vulnificus interaction in the gills: Role of the RtxA13 toxin.</title>
        <authorList>
            <person name="Callol A."/>
            <person name="Pajuelo D."/>
            <person name="Ebbesson L."/>
            <person name="Teles M."/>
            <person name="MacKenzie S."/>
            <person name="Amaro C."/>
        </authorList>
    </citation>
    <scope>NUCLEOTIDE SEQUENCE</scope>
</reference>